<reference evidence="2" key="1">
    <citation type="submission" date="2021-04" db="EMBL/GenBank/DDBJ databases">
        <authorList>
            <person name="Zhang D.-C."/>
        </authorList>
    </citation>
    <scope>NUCLEOTIDE SEQUENCE</scope>
    <source>
        <strain evidence="2">CGMCC 1.15697</strain>
    </source>
</reference>
<evidence type="ECO:0000259" key="1">
    <source>
        <dbReference type="Pfam" id="PF01863"/>
    </source>
</evidence>
<proteinExistence type="predicted"/>
<dbReference type="PANTHER" id="PTHR30399:SF1">
    <property type="entry name" value="UTP PYROPHOSPHATASE"/>
    <property type="match status" value="1"/>
</dbReference>
<evidence type="ECO:0000313" key="2">
    <source>
        <dbReference type="EMBL" id="MBP5859076.1"/>
    </source>
</evidence>
<dbReference type="InterPro" id="IPR053136">
    <property type="entry name" value="UTP_pyrophosphatase-like"/>
</dbReference>
<gene>
    <name evidence="2" type="ORF">KAJ83_18795</name>
</gene>
<protein>
    <submittedName>
        <fullName evidence="2">M48 family metallopeptidase</fullName>
    </submittedName>
</protein>
<dbReference type="EMBL" id="JAGMWN010000014">
    <property type="protein sequence ID" value="MBP5859076.1"/>
    <property type="molecule type" value="Genomic_DNA"/>
</dbReference>
<sequence>MFLPRSQAVPERARGLPSLAGASASGAEVERIVALDGCPTRVVLRRHARARRISLRVDAWRDAAVLTLPPRVGEAQAIGFLTTHARWVLEQLAALPPRVDFAPGARIPFLGEERVISHQPDARGAVRLDARAPEILRVPGELSHLPRRVTDFMKREARAAIKPLVAEKAAVIGARPGRIVLRDQRTRWGSCTAAGDLNFSWRLIYCPPGILDYVVAHEVAHLRHMDHSPAFWATVAEIAPTPKRSRAWLREHGLGLHRIG</sequence>
<name>A0A8J7V479_9PROT</name>
<comment type="caution">
    <text evidence="2">The sequence shown here is derived from an EMBL/GenBank/DDBJ whole genome shotgun (WGS) entry which is preliminary data.</text>
</comment>
<accession>A0A8J7V479</accession>
<dbReference type="CDD" id="cd07344">
    <property type="entry name" value="M48_yhfN_like"/>
    <property type="match status" value="1"/>
</dbReference>
<dbReference type="InterPro" id="IPR002725">
    <property type="entry name" value="YgjP-like_metallopeptidase"/>
</dbReference>
<dbReference type="Pfam" id="PF01863">
    <property type="entry name" value="YgjP-like"/>
    <property type="match status" value="1"/>
</dbReference>
<keyword evidence="3" id="KW-1185">Reference proteome</keyword>
<dbReference type="PANTHER" id="PTHR30399">
    <property type="entry name" value="UNCHARACTERIZED PROTEIN YGJP"/>
    <property type="match status" value="1"/>
</dbReference>
<feature type="domain" description="YgjP-like metallopeptidase" evidence="1">
    <location>
        <begin position="51"/>
        <end position="252"/>
    </location>
</feature>
<dbReference type="AlphaFoldDB" id="A0A8J7V479"/>
<dbReference type="Gene3D" id="3.30.2010.10">
    <property type="entry name" value="Metalloproteases ('zincins'), catalytic domain"/>
    <property type="match status" value="1"/>
</dbReference>
<organism evidence="2 3">
    <name type="scientific">Marivibrio halodurans</name>
    <dbReference type="NCBI Taxonomy" id="2039722"/>
    <lineage>
        <taxon>Bacteria</taxon>
        <taxon>Pseudomonadati</taxon>
        <taxon>Pseudomonadota</taxon>
        <taxon>Alphaproteobacteria</taxon>
        <taxon>Rhodospirillales</taxon>
        <taxon>Rhodospirillaceae</taxon>
        <taxon>Marivibrio</taxon>
    </lineage>
</organism>
<dbReference type="RefSeq" id="WP_210683668.1">
    <property type="nucleotide sequence ID" value="NZ_JAGMWN010000014.1"/>
</dbReference>
<dbReference type="Proteomes" id="UP000672602">
    <property type="component" value="Unassembled WGS sequence"/>
</dbReference>
<evidence type="ECO:0000313" key="3">
    <source>
        <dbReference type="Proteomes" id="UP000672602"/>
    </source>
</evidence>